<gene>
    <name evidence="15" type="ORF">TKK_000861</name>
</gene>
<evidence type="ECO:0000256" key="3">
    <source>
        <dbReference type="ARBA" id="ARBA00006898"/>
    </source>
</evidence>
<dbReference type="Proteomes" id="UP001627154">
    <property type="component" value="Unassembled WGS sequence"/>
</dbReference>
<evidence type="ECO:0000259" key="14">
    <source>
        <dbReference type="SMART" id="SM00657"/>
    </source>
</evidence>
<proteinExistence type="inferred from homology"/>
<evidence type="ECO:0000256" key="8">
    <source>
        <dbReference type="ARBA" id="ARBA00023163"/>
    </source>
</evidence>
<protein>
    <recommendedName>
        <fullName evidence="4">DNA-directed RNA polymerase III subunit RPC9</fullName>
    </recommendedName>
    <alternativeName>
        <fullName evidence="13">DNA-directed RNA polymerase III subunit rpc9</fullName>
    </alternativeName>
</protein>
<evidence type="ECO:0000256" key="2">
    <source>
        <dbReference type="ARBA" id="ARBA00004413"/>
    </source>
</evidence>
<comment type="function">
    <text evidence="10">Accessory protein for the calcitonin gene-related peptide (CGRP) receptor. It modulates CGRP responsiveness in a variety of tissues.</text>
</comment>
<evidence type="ECO:0000313" key="16">
    <source>
        <dbReference type="Proteomes" id="UP001627154"/>
    </source>
</evidence>
<comment type="subcellular location">
    <subcellularLocation>
        <location evidence="2">Cell membrane</location>
        <topology evidence="2">Peripheral membrane protein</topology>
        <orientation evidence="2">Cytoplasmic side</orientation>
    </subcellularLocation>
    <subcellularLocation>
        <location evidence="1">Nucleus</location>
    </subcellularLocation>
</comment>
<evidence type="ECO:0000256" key="12">
    <source>
        <dbReference type="ARBA" id="ARBA00045808"/>
    </source>
</evidence>
<dbReference type="FunFam" id="1.20.1250.40:FF:000002">
    <property type="entry name" value="DNA-directed RNA polymerase III subunit RPC9"/>
    <property type="match status" value="1"/>
</dbReference>
<comment type="similarity">
    <text evidence="3">Belongs to the eukaryotic RPC9 RNA polymerase subunit family.</text>
</comment>
<dbReference type="InterPro" id="IPR038324">
    <property type="entry name" value="Rpb4/RPC9_sf"/>
</dbReference>
<keyword evidence="7" id="KW-0472">Membrane</keyword>
<comment type="caution">
    <text evidence="15">The sequence shown here is derived from an EMBL/GenBank/DDBJ whole genome shotgun (WGS) entry which is preliminary data.</text>
</comment>
<reference evidence="15 16" key="1">
    <citation type="journal article" date="2024" name="bioRxiv">
        <title>A reference genome for Trichogramma kaykai: A tiny desert-dwelling parasitoid wasp with competing sex-ratio distorters.</title>
        <authorList>
            <person name="Culotta J."/>
            <person name="Lindsey A.R."/>
        </authorList>
    </citation>
    <scope>NUCLEOTIDE SEQUENCE [LARGE SCALE GENOMIC DNA]</scope>
    <source>
        <strain evidence="15 16">KSX58</strain>
    </source>
</reference>
<dbReference type="PANTHER" id="PTHR15561:SF0">
    <property type="entry name" value="DNA-DIRECTED RNA POLYMERASE III SUBUNIT RPC9"/>
    <property type="match status" value="1"/>
</dbReference>
<comment type="subunit">
    <text evidence="11">Component of the RNA polymerase III complex consisting of 17 subunits: a ten-subunit horseshoe-shaped catalytic core composed of POLR3A/RPC1, POLR3B/RPC2, POLR1C/RPAC1, POLR1D/RPAC2, POLR3K/RPC10, POLR2E/RPABC1, POLR2F/RPABC2, POLR2H/RPABC3, POLR2K/RPABC4 and POLR2L/RPABC5; a mobile stalk composed of two subunits POLR3H/RPC8 and CRCP/RPC9, protruding from the core and functioning primarily in transcription initiation; and additional subunits homologous to general transcription factors of the RNA polymerase II machinery, POLR3C/RPC3-POLR3F/RPC6-POLR3G/RPC7 heterotrimer required for transcription initiation and POLR3D/RPC4-POLR3E/RPC5 heterodimer involved in both transcription initiation and termination.</text>
</comment>
<name>A0ABD2XMP6_9HYME</name>
<organism evidence="15 16">
    <name type="scientific">Trichogramma kaykai</name>
    <dbReference type="NCBI Taxonomy" id="54128"/>
    <lineage>
        <taxon>Eukaryota</taxon>
        <taxon>Metazoa</taxon>
        <taxon>Ecdysozoa</taxon>
        <taxon>Arthropoda</taxon>
        <taxon>Hexapoda</taxon>
        <taxon>Insecta</taxon>
        <taxon>Pterygota</taxon>
        <taxon>Neoptera</taxon>
        <taxon>Endopterygota</taxon>
        <taxon>Hymenoptera</taxon>
        <taxon>Apocrita</taxon>
        <taxon>Proctotrupomorpha</taxon>
        <taxon>Chalcidoidea</taxon>
        <taxon>Trichogrammatidae</taxon>
        <taxon>Trichogramma</taxon>
    </lineage>
</organism>
<comment type="function">
    <text evidence="12">DNA-dependent RNA polymerase catalyzes the transcription of DNA into RNA using the four ribonucleoside triphosphates as substrates. Specific peripheric component of RNA polymerase III (Pol III) which synthesizes small non-coding RNAs including 5S rRNA, snRNAs, tRNAs and miRNAs from at least 500 distinct genomic loci. With POLR3H/RPC8 forms a mobile stalk that protrudes from Pol III core and functions primarily in transcription initiation. Pol III plays a key role in sensing and limiting infection by intracellular bacteria and DNA viruses. Acts as nuclear and cytosolic DNA sensor involved in innate immune response. Can sense non-self dsDNA that serves as template for transcription into dsRNA. The non-self RNA polymerase III transcripts, such as Epstein-Barr virus-encoded RNAs (EBERs) induce type I interferon and NF-kappa-B through the RIG-I pathway.</text>
</comment>
<sequence>MIIFQIVAKMEVVNDRAAFLTNYEVYDVLNSIKASKTKSKGENQLATITYSTIKYLEDTPCKDQTADKITGFMTAVESFKLSKSEKLTILNLFPTTVLELHLMIEDCEERFNEEEEEKLLMIIAEHLETVKEEPTSD</sequence>
<dbReference type="AlphaFoldDB" id="A0ABD2XMP6"/>
<dbReference type="InterPro" id="IPR038846">
    <property type="entry name" value="RPC9"/>
</dbReference>
<evidence type="ECO:0000256" key="11">
    <source>
        <dbReference type="ARBA" id="ARBA00044007"/>
    </source>
</evidence>
<dbReference type="PANTHER" id="PTHR15561">
    <property type="entry name" value="CALCITONIN GENE-RELATED PEPTIDE-RECEPTOR COMPONENT PROTEIN"/>
    <property type="match status" value="1"/>
</dbReference>
<evidence type="ECO:0000256" key="7">
    <source>
        <dbReference type="ARBA" id="ARBA00023136"/>
    </source>
</evidence>
<evidence type="ECO:0000256" key="1">
    <source>
        <dbReference type="ARBA" id="ARBA00004123"/>
    </source>
</evidence>
<dbReference type="GO" id="GO:0005634">
    <property type="term" value="C:nucleus"/>
    <property type="evidence" value="ECO:0007669"/>
    <property type="project" value="UniProtKB-SubCell"/>
</dbReference>
<dbReference type="InterPro" id="IPR010997">
    <property type="entry name" value="HRDC-like_sf"/>
</dbReference>
<evidence type="ECO:0000256" key="6">
    <source>
        <dbReference type="ARBA" id="ARBA00022478"/>
    </source>
</evidence>
<dbReference type="EMBL" id="JBJJXI010000018">
    <property type="protein sequence ID" value="KAL3406718.1"/>
    <property type="molecule type" value="Genomic_DNA"/>
</dbReference>
<keyword evidence="5" id="KW-1003">Cell membrane</keyword>
<dbReference type="InterPro" id="IPR005574">
    <property type="entry name" value="Rpb4/RPC9"/>
</dbReference>
<dbReference type="SMART" id="SM00657">
    <property type="entry name" value="RPOL4c"/>
    <property type="match status" value="1"/>
</dbReference>
<dbReference type="Pfam" id="PF03874">
    <property type="entry name" value="RNA_pol_Rpb4"/>
    <property type="match status" value="1"/>
</dbReference>
<accession>A0ABD2XMP6</accession>
<evidence type="ECO:0000256" key="5">
    <source>
        <dbReference type="ARBA" id="ARBA00022475"/>
    </source>
</evidence>
<evidence type="ECO:0000256" key="4">
    <source>
        <dbReference type="ARBA" id="ARBA00016672"/>
    </source>
</evidence>
<keyword evidence="16" id="KW-1185">Reference proteome</keyword>
<dbReference type="GO" id="GO:0000428">
    <property type="term" value="C:DNA-directed RNA polymerase complex"/>
    <property type="evidence" value="ECO:0007669"/>
    <property type="project" value="UniProtKB-KW"/>
</dbReference>
<evidence type="ECO:0000256" key="9">
    <source>
        <dbReference type="ARBA" id="ARBA00023242"/>
    </source>
</evidence>
<keyword evidence="9" id="KW-0539">Nucleus</keyword>
<evidence type="ECO:0000256" key="13">
    <source>
        <dbReference type="ARBA" id="ARBA00073026"/>
    </source>
</evidence>
<dbReference type="Gene3D" id="1.20.1250.40">
    <property type="match status" value="1"/>
</dbReference>
<feature type="domain" description="RNA polymerase Rpb4/RPC9 core" evidence="14">
    <location>
        <begin position="10"/>
        <end position="130"/>
    </location>
</feature>
<evidence type="ECO:0000256" key="10">
    <source>
        <dbReference type="ARBA" id="ARBA00043924"/>
    </source>
</evidence>
<dbReference type="SUPFAM" id="SSF47819">
    <property type="entry name" value="HRDC-like"/>
    <property type="match status" value="1"/>
</dbReference>
<keyword evidence="6" id="KW-0240">DNA-directed RNA polymerase</keyword>
<keyword evidence="8" id="KW-0804">Transcription</keyword>
<evidence type="ECO:0000313" key="15">
    <source>
        <dbReference type="EMBL" id="KAL3406718.1"/>
    </source>
</evidence>
<dbReference type="GO" id="GO:0005886">
    <property type="term" value="C:plasma membrane"/>
    <property type="evidence" value="ECO:0007669"/>
    <property type="project" value="UniProtKB-SubCell"/>
</dbReference>
<dbReference type="InterPro" id="IPR006590">
    <property type="entry name" value="RNA_pol_Rpb4/RPC9_core"/>
</dbReference>